<reference evidence="2" key="1">
    <citation type="journal article" date="2020" name="Stud. Mycol.">
        <title>101 Dothideomycetes genomes: a test case for predicting lifestyles and emergence of pathogens.</title>
        <authorList>
            <person name="Haridas S."/>
            <person name="Albert R."/>
            <person name="Binder M."/>
            <person name="Bloem J."/>
            <person name="Labutti K."/>
            <person name="Salamov A."/>
            <person name="Andreopoulos B."/>
            <person name="Baker S."/>
            <person name="Barry K."/>
            <person name="Bills G."/>
            <person name="Bluhm B."/>
            <person name="Cannon C."/>
            <person name="Castanera R."/>
            <person name="Culley D."/>
            <person name="Daum C."/>
            <person name="Ezra D."/>
            <person name="Gonzalez J."/>
            <person name="Henrissat B."/>
            <person name="Kuo A."/>
            <person name="Liang C."/>
            <person name="Lipzen A."/>
            <person name="Lutzoni F."/>
            <person name="Magnuson J."/>
            <person name="Mondo S."/>
            <person name="Nolan M."/>
            <person name="Ohm R."/>
            <person name="Pangilinan J."/>
            <person name="Park H.-J."/>
            <person name="Ramirez L."/>
            <person name="Alfaro M."/>
            <person name="Sun H."/>
            <person name="Tritt A."/>
            <person name="Yoshinaga Y."/>
            <person name="Zwiers L.-H."/>
            <person name="Turgeon B."/>
            <person name="Goodwin S."/>
            <person name="Spatafora J."/>
            <person name="Crous P."/>
            <person name="Grigoriev I."/>
        </authorList>
    </citation>
    <scope>NUCLEOTIDE SEQUENCE</scope>
    <source>
        <strain evidence="2">CBS 122681</strain>
    </source>
</reference>
<evidence type="ECO:0000313" key="2">
    <source>
        <dbReference type="EMBL" id="KAF2662247.1"/>
    </source>
</evidence>
<dbReference type="PANTHER" id="PTHR37048">
    <property type="entry name" value="QUESTIONABLE PROTEIN"/>
    <property type="match status" value="1"/>
</dbReference>
<protein>
    <submittedName>
        <fullName evidence="2">Uncharacterized protein</fullName>
    </submittedName>
</protein>
<dbReference type="OrthoDB" id="3537171at2759"/>
<gene>
    <name evidence="2" type="ORF">K491DRAFT_710191</name>
</gene>
<proteinExistence type="predicted"/>
<feature type="compositionally biased region" description="Low complexity" evidence="1">
    <location>
        <begin position="1"/>
        <end position="16"/>
    </location>
</feature>
<sequence>MTYSDSDTSSQTSPRSSTERRRSSSAKEENTVDGDDVVQGHILWLPPKKDLPERAVRRAHGKGAVEEGIFNHPVVVISRPAEEENLVHFHLITSFQGKKLHEIYGKANEFHASRRSWYLPISPTPDHPDAVSKKARKRFPTMQLRDDAALRWGSYVNIRHIYKVEWAHLRPYTNPDIPGDLLYRFERDSMIRML</sequence>
<dbReference type="PANTHER" id="PTHR37048:SF2">
    <property type="entry name" value="QUESTIONABLE PROTEIN"/>
    <property type="match status" value="1"/>
</dbReference>
<accession>A0A6A6TSV0</accession>
<feature type="region of interest" description="Disordered" evidence="1">
    <location>
        <begin position="1"/>
        <end position="38"/>
    </location>
</feature>
<name>A0A6A6TSV0_9PLEO</name>
<dbReference type="Proteomes" id="UP000799324">
    <property type="component" value="Unassembled WGS sequence"/>
</dbReference>
<keyword evidence="3" id="KW-1185">Reference proteome</keyword>
<evidence type="ECO:0000313" key="3">
    <source>
        <dbReference type="Proteomes" id="UP000799324"/>
    </source>
</evidence>
<dbReference type="AlphaFoldDB" id="A0A6A6TSV0"/>
<dbReference type="EMBL" id="MU004290">
    <property type="protein sequence ID" value="KAF2662247.1"/>
    <property type="molecule type" value="Genomic_DNA"/>
</dbReference>
<feature type="compositionally biased region" description="Basic and acidic residues" evidence="1">
    <location>
        <begin position="17"/>
        <end position="30"/>
    </location>
</feature>
<evidence type="ECO:0000256" key="1">
    <source>
        <dbReference type="SAM" id="MobiDB-lite"/>
    </source>
</evidence>
<organism evidence="2 3">
    <name type="scientific">Lophiostoma macrostomum CBS 122681</name>
    <dbReference type="NCBI Taxonomy" id="1314788"/>
    <lineage>
        <taxon>Eukaryota</taxon>
        <taxon>Fungi</taxon>
        <taxon>Dikarya</taxon>
        <taxon>Ascomycota</taxon>
        <taxon>Pezizomycotina</taxon>
        <taxon>Dothideomycetes</taxon>
        <taxon>Pleosporomycetidae</taxon>
        <taxon>Pleosporales</taxon>
        <taxon>Lophiostomataceae</taxon>
        <taxon>Lophiostoma</taxon>
    </lineage>
</organism>